<dbReference type="EMBL" id="BSXT01002149">
    <property type="protein sequence ID" value="GMF47410.1"/>
    <property type="molecule type" value="Genomic_DNA"/>
</dbReference>
<dbReference type="SUPFAM" id="SSF53901">
    <property type="entry name" value="Thiolase-like"/>
    <property type="match status" value="1"/>
</dbReference>
<keyword evidence="5" id="KW-1185">Reference proteome</keyword>
<dbReference type="OrthoDB" id="5334845at2759"/>
<protein>
    <recommendedName>
        <fullName evidence="1">beta-ketoacyl-[acyl-carrier-protein] synthase I</fullName>
        <ecNumber evidence="1">2.3.1.41</ecNumber>
    </recommendedName>
</protein>
<dbReference type="PANTHER" id="PTHR11712:SF336">
    <property type="entry name" value="3-OXOACYL-[ACYL-CARRIER-PROTEIN] SYNTHASE, MITOCHONDRIAL"/>
    <property type="match status" value="1"/>
</dbReference>
<dbReference type="InterPro" id="IPR016039">
    <property type="entry name" value="Thiolase-like"/>
</dbReference>
<dbReference type="GO" id="GO:0004315">
    <property type="term" value="F:3-oxoacyl-[acyl-carrier-protein] synthase activity"/>
    <property type="evidence" value="ECO:0007669"/>
    <property type="project" value="UniProtKB-EC"/>
</dbReference>
<proteinExistence type="predicted"/>
<dbReference type="GO" id="GO:0005739">
    <property type="term" value="C:mitochondrion"/>
    <property type="evidence" value="ECO:0007669"/>
    <property type="project" value="TreeGrafter"/>
</dbReference>
<dbReference type="Pfam" id="PF00109">
    <property type="entry name" value="ketoacyl-synt"/>
    <property type="match status" value="1"/>
</dbReference>
<accession>A0A9W6XXL3</accession>
<reference evidence="4" key="1">
    <citation type="submission" date="2023-04" db="EMBL/GenBank/DDBJ databases">
        <title>Phytophthora fragariaefolia NBRC 109709.</title>
        <authorList>
            <person name="Ichikawa N."/>
            <person name="Sato H."/>
            <person name="Tonouchi N."/>
        </authorList>
    </citation>
    <scope>NUCLEOTIDE SEQUENCE</scope>
    <source>
        <strain evidence="4">NBRC 109709</strain>
    </source>
</reference>
<name>A0A9W6XXL3_9STRA</name>
<evidence type="ECO:0000259" key="3">
    <source>
        <dbReference type="Pfam" id="PF00109"/>
    </source>
</evidence>
<dbReference type="Proteomes" id="UP001165121">
    <property type="component" value="Unassembled WGS sequence"/>
</dbReference>
<dbReference type="EC" id="2.3.1.41" evidence="1"/>
<evidence type="ECO:0000313" key="4">
    <source>
        <dbReference type="EMBL" id="GMF47410.1"/>
    </source>
</evidence>
<sequence>MLRRATSSCAARGFSTLSFGAPPPAPSRRVVVTGLGAVTPFGVGVSRSWDALLDSQCAIRTVDALADTGLNCTIGAAVPKGDGEGAFRTKDWVNLKNLRSQEPDFIAYTLAAGSMCSEIVGGIGTEAKLSVYDGYDCLLGQLMKLSRIRDGAPNRMRNASER</sequence>
<dbReference type="PANTHER" id="PTHR11712">
    <property type="entry name" value="POLYKETIDE SYNTHASE-RELATED"/>
    <property type="match status" value="1"/>
</dbReference>
<dbReference type="GO" id="GO:0006633">
    <property type="term" value="P:fatty acid biosynthetic process"/>
    <property type="evidence" value="ECO:0007669"/>
    <property type="project" value="TreeGrafter"/>
</dbReference>
<dbReference type="InterPro" id="IPR000794">
    <property type="entry name" value="Beta-ketoacyl_synthase"/>
</dbReference>
<evidence type="ECO:0000256" key="1">
    <source>
        <dbReference type="ARBA" id="ARBA00013191"/>
    </source>
</evidence>
<organism evidence="4 5">
    <name type="scientific">Phytophthora fragariaefolia</name>
    <dbReference type="NCBI Taxonomy" id="1490495"/>
    <lineage>
        <taxon>Eukaryota</taxon>
        <taxon>Sar</taxon>
        <taxon>Stramenopiles</taxon>
        <taxon>Oomycota</taxon>
        <taxon>Peronosporomycetes</taxon>
        <taxon>Peronosporales</taxon>
        <taxon>Peronosporaceae</taxon>
        <taxon>Phytophthora</taxon>
    </lineage>
</organism>
<gene>
    <name evidence="4" type="ORF">Pfra01_001788500</name>
</gene>
<evidence type="ECO:0000313" key="5">
    <source>
        <dbReference type="Proteomes" id="UP001165121"/>
    </source>
</evidence>
<feature type="domain" description="Beta-ketoacyl synthase-like N-terminal" evidence="3">
    <location>
        <begin position="28"/>
        <end position="64"/>
    </location>
</feature>
<keyword evidence="2" id="KW-0808">Transferase</keyword>
<evidence type="ECO:0000256" key="2">
    <source>
        <dbReference type="ARBA" id="ARBA00022679"/>
    </source>
</evidence>
<comment type="caution">
    <text evidence="4">The sequence shown here is derived from an EMBL/GenBank/DDBJ whole genome shotgun (WGS) entry which is preliminary data.</text>
</comment>
<dbReference type="AlphaFoldDB" id="A0A9W6XXL3"/>
<dbReference type="Gene3D" id="3.40.47.10">
    <property type="match status" value="1"/>
</dbReference>
<dbReference type="InterPro" id="IPR014030">
    <property type="entry name" value="Ketoacyl_synth_N"/>
</dbReference>